<reference evidence="1" key="1">
    <citation type="journal article" date="2015" name="BMC Genomics">
        <title>Genome mining reveals unlocked bioactive potential of marine Gram-negative bacteria.</title>
        <authorList>
            <person name="Machado H."/>
            <person name="Sonnenschein E.C."/>
            <person name="Melchiorsen J."/>
            <person name="Gram L."/>
        </authorList>
    </citation>
    <scope>NUCLEOTIDE SEQUENCE</scope>
    <source>
        <strain evidence="1">S2052</strain>
    </source>
</reference>
<organism evidence="1">
    <name type="scientific">Vibrio coralliilyticus</name>
    <dbReference type="NCBI Taxonomy" id="190893"/>
    <lineage>
        <taxon>Bacteria</taxon>
        <taxon>Pseudomonadati</taxon>
        <taxon>Pseudomonadota</taxon>
        <taxon>Gammaproteobacteria</taxon>
        <taxon>Vibrionales</taxon>
        <taxon>Vibrionaceae</taxon>
        <taxon>Vibrio</taxon>
    </lineage>
</organism>
<accession>A0A837G2K8</accession>
<dbReference type="EMBL" id="JXXR01000017">
    <property type="protein sequence ID" value="KJY70407.1"/>
    <property type="molecule type" value="Genomic_DNA"/>
</dbReference>
<name>A0A837G2K8_9VIBR</name>
<protein>
    <submittedName>
        <fullName evidence="1">Uncharacterized protein</fullName>
    </submittedName>
</protein>
<proteinExistence type="predicted"/>
<dbReference type="PROSITE" id="PS51257">
    <property type="entry name" value="PROKAR_LIPOPROTEIN"/>
    <property type="match status" value="1"/>
</dbReference>
<gene>
    <name evidence="1" type="ORF">TW71_16180</name>
</gene>
<evidence type="ECO:0000313" key="1">
    <source>
        <dbReference type="EMBL" id="KJY70407.1"/>
    </source>
</evidence>
<comment type="caution">
    <text evidence="1">The sequence shown here is derived from an EMBL/GenBank/DDBJ whole genome shotgun (WGS) entry which is preliminary data.</text>
</comment>
<dbReference type="AlphaFoldDB" id="A0A837G2K8"/>
<sequence length="265" mass="30029">MQTPIGKTSIAVALGLSLTACSMFSEPKREPYYPALRDTVYSDEDITVIESNNVLKTAIKSNHYVNVADLDEVDNNAAKVFAEVLNSSSVTVQDIQNKQFHEGLKTIIKQFTCELYASKQPADSVQLCPLDSKIVDNNLDYLPFEDGLRFTQRLSTTLNDNEDKLQLELFLKSTHERSLDSLWGAVHELGRFKNSQLSEDSLVLTINMKLYKKSDSNLRWTYLHPEPLVFFVVLPSVDLIINRPNEVESMDFAYRSAKLLVVDSR</sequence>
<dbReference type="RefSeq" id="WP_045986593.1">
    <property type="nucleotide sequence ID" value="NZ_CP063051.1"/>
</dbReference>